<evidence type="ECO:0000256" key="2">
    <source>
        <dbReference type="SAM" id="SignalP"/>
    </source>
</evidence>
<protein>
    <recommendedName>
        <fullName evidence="3">Amidohydrolase-related domain-containing protein</fullName>
    </recommendedName>
</protein>
<feature type="compositionally biased region" description="Basic and acidic residues" evidence="1">
    <location>
        <begin position="433"/>
        <end position="446"/>
    </location>
</feature>
<dbReference type="AlphaFoldDB" id="A0AA37V5J3"/>
<dbReference type="InterPro" id="IPR011059">
    <property type="entry name" value="Metal-dep_hydrolase_composite"/>
</dbReference>
<evidence type="ECO:0000259" key="3">
    <source>
        <dbReference type="Pfam" id="PF01979"/>
    </source>
</evidence>
<dbReference type="SUPFAM" id="SSF51556">
    <property type="entry name" value="Metallo-dependent hydrolases"/>
    <property type="match status" value="1"/>
</dbReference>
<name>A0AA37V5J3_9BACT</name>
<sequence>MRLPMNPILPRTVTRSLAALAALAPAMLAAQAAPVASKGPTLIKNATVLTVTKGTLQNTDVLLQNGKIARVGQNLQAPAGATVVDATGKFLMPGIIDPHSHMMSDAINEGSLSVTSMVRITDVLNPTAINVYRALAGGVTTINILHGSANTIGGQNATVKLKYGREADEMVFPGAPPGIKFALGENVTRKSRTSLPGGPPARYPTSRMGQEEVLRDAFTRARDYKASWDDYRRGGSKGVAPRRDLELEPLVEVLEGKRLVHAHSYRGDEMLMLLNLADEFGFKVKTLQHGLEGYKIASEIAKHGAGLSTFADSWSYKIEAYDAIPYNVAILTRKGVVTTINSDSDERVRRLNVDAAKLMKYGGLTEEEALKTITYNGAIQLGVQDRVGSIEVGKDADVALWSAHPLSVYANVDRTYIDGELFFDRQKDIAERDAKARERQQLERAEQQTPARQQRPAQPFIPNEERR</sequence>
<dbReference type="InterPro" id="IPR051781">
    <property type="entry name" value="Metallo-dep_Hydrolase"/>
</dbReference>
<dbReference type="Gene3D" id="3.20.20.140">
    <property type="entry name" value="Metal-dependent hydrolases"/>
    <property type="match status" value="1"/>
</dbReference>
<keyword evidence="2" id="KW-0732">Signal</keyword>
<dbReference type="Proteomes" id="UP001161325">
    <property type="component" value="Unassembled WGS sequence"/>
</dbReference>
<dbReference type="PANTHER" id="PTHR43135:SF3">
    <property type="entry name" value="ALPHA-D-RIBOSE 1-METHYLPHOSPHONATE 5-TRIPHOSPHATE DIPHOSPHATASE"/>
    <property type="match status" value="1"/>
</dbReference>
<dbReference type="SUPFAM" id="SSF51338">
    <property type="entry name" value="Composite domain of metallo-dependent hydrolases"/>
    <property type="match status" value="1"/>
</dbReference>
<feature type="signal peptide" evidence="2">
    <location>
        <begin position="1"/>
        <end position="32"/>
    </location>
</feature>
<evidence type="ECO:0000313" key="4">
    <source>
        <dbReference type="EMBL" id="GLC24206.1"/>
    </source>
</evidence>
<evidence type="ECO:0000256" key="1">
    <source>
        <dbReference type="SAM" id="MobiDB-lite"/>
    </source>
</evidence>
<reference evidence="4" key="1">
    <citation type="submission" date="2022-08" db="EMBL/GenBank/DDBJ databases">
        <title>Draft genome sequencing of Roseisolibacter agri AW1220.</title>
        <authorList>
            <person name="Tobiishi Y."/>
            <person name="Tonouchi A."/>
        </authorList>
    </citation>
    <scope>NUCLEOTIDE SEQUENCE</scope>
    <source>
        <strain evidence="4">AW1220</strain>
    </source>
</reference>
<feature type="domain" description="Amidohydrolase-related" evidence="3">
    <location>
        <begin position="90"/>
        <end position="420"/>
    </location>
</feature>
<gene>
    <name evidence="4" type="ORF">rosag_07190</name>
</gene>
<accession>A0AA37V5J3</accession>
<evidence type="ECO:0000313" key="5">
    <source>
        <dbReference type="Proteomes" id="UP001161325"/>
    </source>
</evidence>
<feature type="chain" id="PRO_5041290128" description="Amidohydrolase-related domain-containing protein" evidence="2">
    <location>
        <begin position="33"/>
        <end position="467"/>
    </location>
</feature>
<dbReference type="RefSeq" id="WP_284348655.1">
    <property type="nucleotide sequence ID" value="NZ_BRXS01000001.1"/>
</dbReference>
<dbReference type="Gene3D" id="2.30.40.10">
    <property type="entry name" value="Urease, subunit C, domain 1"/>
    <property type="match status" value="1"/>
</dbReference>
<proteinExistence type="predicted"/>
<dbReference type="InterPro" id="IPR006680">
    <property type="entry name" value="Amidohydro-rel"/>
</dbReference>
<dbReference type="GO" id="GO:0016810">
    <property type="term" value="F:hydrolase activity, acting on carbon-nitrogen (but not peptide) bonds"/>
    <property type="evidence" value="ECO:0007669"/>
    <property type="project" value="InterPro"/>
</dbReference>
<organism evidence="4 5">
    <name type="scientific">Roseisolibacter agri</name>
    <dbReference type="NCBI Taxonomy" id="2014610"/>
    <lineage>
        <taxon>Bacteria</taxon>
        <taxon>Pseudomonadati</taxon>
        <taxon>Gemmatimonadota</taxon>
        <taxon>Gemmatimonadia</taxon>
        <taxon>Gemmatimonadales</taxon>
        <taxon>Gemmatimonadaceae</taxon>
        <taxon>Roseisolibacter</taxon>
    </lineage>
</organism>
<keyword evidence="5" id="KW-1185">Reference proteome</keyword>
<comment type="caution">
    <text evidence="4">The sequence shown here is derived from an EMBL/GenBank/DDBJ whole genome shotgun (WGS) entry which is preliminary data.</text>
</comment>
<dbReference type="PANTHER" id="PTHR43135">
    <property type="entry name" value="ALPHA-D-RIBOSE 1-METHYLPHOSPHONATE 5-TRIPHOSPHATE DIPHOSPHATASE"/>
    <property type="match status" value="1"/>
</dbReference>
<dbReference type="InterPro" id="IPR032466">
    <property type="entry name" value="Metal_Hydrolase"/>
</dbReference>
<feature type="region of interest" description="Disordered" evidence="1">
    <location>
        <begin position="433"/>
        <end position="467"/>
    </location>
</feature>
<dbReference type="Pfam" id="PF01979">
    <property type="entry name" value="Amidohydro_1"/>
    <property type="match status" value="1"/>
</dbReference>
<dbReference type="EMBL" id="BRXS01000001">
    <property type="protein sequence ID" value="GLC24206.1"/>
    <property type="molecule type" value="Genomic_DNA"/>
</dbReference>
<feature type="compositionally biased region" description="Low complexity" evidence="1">
    <location>
        <begin position="447"/>
        <end position="458"/>
    </location>
</feature>
<dbReference type="CDD" id="cd01309">
    <property type="entry name" value="Met_dep_hydrolase_C"/>
    <property type="match status" value="1"/>
</dbReference>